<organism evidence="1 2">
    <name type="scientific">Agrobacterium fabrum</name>
    <dbReference type="NCBI Taxonomy" id="1176649"/>
    <lineage>
        <taxon>Bacteria</taxon>
        <taxon>Pseudomonadati</taxon>
        <taxon>Pseudomonadota</taxon>
        <taxon>Alphaproteobacteria</taxon>
        <taxon>Hyphomicrobiales</taxon>
        <taxon>Rhizobiaceae</taxon>
        <taxon>Rhizobium/Agrobacterium group</taxon>
        <taxon>Agrobacterium</taxon>
        <taxon>Agrobacterium tumefaciens complex</taxon>
    </lineage>
</organism>
<evidence type="ECO:0000313" key="1">
    <source>
        <dbReference type="EMBL" id="SDK02942.1"/>
    </source>
</evidence>
<dbReference type="EMBL" id="FNEW01000003">
    <property type="protein sequence ID" value="SDK02942.1"/>
    <property type="molecule type" value="Genomic_DNA"/>
</dbReference>
<dbReference type="AlphaFoldDB" id="A0A7Z7BQ12"/>
<dbReference type="Proteomes" id="UP000198917">
    <property type="component" value="Unassembled WGS sequence"/>
</dbReference>
<proteinExistence type="predicted"/>
<accession>A0A7Z7BQ12</accession>
<name>A0A7Z7BQ12_9HYPH</name>
<protein>
    <submittedName>
        <fullName evidence="1">Uncharacterized protein</fullName>
    </submittedName>
</protein>
<gene>
    <name evidence="1" type="ORF">SAMN05428983_3677</name>
</gene>
<dbReference type="RefSeq" id="WP_080812345.1">
    <property type="nucleotide sequence ID" value="NZ_CP048559.1"/>
</dbReference>
<comment type="caution">
    <text evidence="1">The sequence shown here is derived from an EMBL/GenBank/DDBJ whole genome shotgun (WGS) entry which is preliminary data.</text>
</comment>
<reference evidence="1 2" key="1">
    <citation type="submission" date="2016-10" db="EMBL/GenBank/DDBJ databases">
        <authorList>
            <person name="Varghese N."/>
            <person name="Submissions S."/>
        </authorList>
    </citation>
    <scope>NUCLEOTIDE SEQUENCE [LARGE SCALE GENOMIC DNA]</scope>
    <source>
        <strain evidence="1 2">PDC82</strain>
    </source>
</reference>
<evidence type="ECO:0000313" key="2">
    <source>
        <dbReference type="Proteomes" id="UP000198917"/>
    </source>
</evidence>
<sequence>MSLSPDYVEELSTSNRNTKTILHWFGIELRSPGGFWQKVQFITAISTITICSFFANQAINAAYEFFVPDRERINAKEVQKEIAERVVNIEMLSSSISGKLERGNELRSEELRGDTEKLLAEIRALQPEIYVAGNIASRAQFLFTETKKAEMQRQSFSTVSDFLLPSGQGATVCPEAYVFGMTSYGETAVSARLSGDGSSTGGVLEPGGALMIRKKDGGVVQVVYQGKYGEPHSARYGFSINCTN</sequence>